<evidence type="ECO:0000256" key="4">
    <source>
        <dbReference type="ARBA" id="ARBA00009381"/>
    </source>
</evidence>
<evidence type="ECO:0000313" key="14">
    <source>
        <dbReference type="EMBL" id="GAO46936.1"/>
    </source>
</evidence>
<evidence type="ECO:0000256" key="1">
    <source>
        <dbReference type="ARBA" id="ARBA00001049"/>
    </source>
</evidence>
<evidence type="ECO:0000256" key="11">
    <source>
        <dbReference type="RuleBase" id="RU368068"/>
    </source>
</evidence>
<evidence type="ECO:0000256" key="3">
    <source>
        <dbReference type="ARBA" id="ARBA00005115"/>
    </source>
</evidence>
<keyword evidence="13" id="KW-0812">Transmembrane</keyword>
<keyword evidence="13" id="KW-1133">Transmembrane helix</keyword>
<dbReference type="Gene3D" id="1.10.246.130">
    <property type="match status" value="1"/>
</dbReference>
<feature type="binding site" evidence="10">
    <location>
        <position position="522"/>
    </location>
    <ligand>
        <name>L-glutamate</name>
        <dbReference type="ChEBI" id="CHEBI:29985"/>
    </ligand>
</feature>
<feature type="region of interest" description="Disordered" evidence="12">
    <location>
        <begin position="1"/>
        <end position="24"/>
    </location>
</feature>
<dbReference type="SUPFAM" id="SSF56235">
    <property type="entry name" value="N-terminal nucleophile aminohydrolases (Ntn hydrolases)"/>
    <property type="match status" value="1"/>
</dbReference>
<dbReference type="InterPro" id="IPR000101">
    <property type="entry name" value="GGT_peptidase"/>
</dbReference>
<keyword evidence="11" id="KW-0808">Transferase</keyword>
<evidence type="ECO:0000256" key="6">
    <source>
        <dbReference type="ARBA" id="ARBA00047169"/>
    </source>
</evidence>
<gene>
    <name evidence="14" type="ORF">G7K_1154-t1</name>
</gene>
<keyword evidence="15" id="KW-1185">Reference proteome</keyword>
<proteinExistence type="inferred from homology"/>
<feature type="binding site" evidence="10">
    <location>
        <position position="472"/>
    </location>
    <ligand>
        <name>L-glutamate</name>
        <dbReference type="ChEBI" id="CHEBI:29985"/>
    </ligand>
</feature>
<dbReference type="Gene3D" id="3.60.20.40">
    <property type="match status" value="1"/>
</dbReference>
<sequence>MSSTTSLDRIPRPPNDTDDLESADVTTTLLPTPVSADAQSIKSDKAAAKKRVSLIACITLMLVALFTALLFAWRHSRSHDEPTRHKVLVQAAHGAVATEVDTCSDIGVQILKDGGNAVDAAIAAGICVGSINMFSSGIGGGGFMMIRHQNGSAHNINFREAAPALAHKWMYEGNPKASQIGALAVGVPGEVAGYGAAHALYGKLPWNKLVEPSIKLAREGILIERDLASRLKLLEDDFLADPAWRTVVAPNGTLLAEGDMMYRLNYSNTLERIASRGPSAFYENPIASHIVDFLAARGGILTLDDMASYEAKVEEPIKGWYHGREVLTCRAPCSGPVLLEALNIVEGLDLKNVGYTPLGAHYLVEAMKWASAGRTELGDYVEGDPDNSPRIAELLTKEWAAKARANISSDETYGWEHYGPKYDFIENHGTTHLSVVDEDGMAASITSTVNLYFGSRLMEPTTGIILNDQMDDFSQPGVSNAFNLTPSIYNFIRPFKRPLSSSAPAIIVHDGDFELALGSSGGSRIVTAVFEAIVRTYDWGFNLLDVVEAPRLHHQLLPASVSVESGVSEDIVNGLKERGHEVDIFPASRPRAEVQVVRRYKGRQKGKTTGWVEGVSDSRKGGVAAGY</sequence>
<dbReference type="GO" id="GO:0036374">
    <property type="term" value="F:glutathione hydrolase activity"/>
    <property type="evidence" value="ECO:0007669"/>
    <property type="project" value="UniProtKB-UniRule"/>
</dbReference>
<reference evidence="14 15" key="1">
    <citation type="journal article" date="2011" name="J. Gen. Appl. Microbiol.">
        <title>Draft genome sequencing of the enigmatic yeast Saitoella complicata.</title>
        <authorList>
            <person name="Nishida H."/>
            <person name="Hamamoto M."/>
            <person name="Sugiyama J."/>
        </authorList>
    </citation>
    <scope>NUCLEOTIDE SEQUENCE [LARGE SCALE GENOMIC DNA]</scope>
    <source>
        <strain evidence="14 15">NRRL Y-17804</strain>
    </source>
</reference>
<dbReference type="FunFam" id="3.60.20.40:FF:000001">
    <property type="entry name" value="Gamma-glutamyltranspeptidase 1"/>
    <property type="match status" value="1"/>
</dbReference>
<protein>
    <recommendedName>
        <fullName evidence="11">Glutathione hydrolase</fullName>
        <ecNumber evidence="11">2.3.2.2</ecNumber>
        <ecNumber evidence="11">3.4.19.13</ecNumber>
    </recommendedName>
    <alternativeName>
        <fullName evidence="11">Gamma-glutamyltransferase</fullName>
    </alternativeName>
    <alternativeName>
        <fullName evidence="11">Gamma-glutamyltranspeptidase</fullName>
    </alternativeName>
</protein>
<dbReference type="GO" id="GO:0000324">
    <property type="term" value="C:fungal-type vacuole"/>
    <property type="evidence" value="ECO:0007669"/>
    <property type="project" value="TreeGrafter"/>
</dbReference>
<dbReference type="InterPro" id="IPR029055">
    <property type="entry name" value="Ntn_hydrolases_N"/>
</dbReference>
<dbReference type="OMA" id="ICGMGPP"/>
<dbReference type="GO" id="GO:0005886">
    <property type="term" value="C:plasma membrane"/>
    <property type="evidence" value="ECO:0007669"/>
    <property type="project" value="TreeGrafter"/>
</dbReference>
<dbReference type="OrthoDB" id="1081007at2759"/>
<dbReference type="GO" id="GO:0012505">
    <property type="term" value="C:endomembrane system"/>
    <property type="evidence" value="ECO:0007669"/>
    <property type="project" value="UniProtKB-SubCell"/>
</dbReference>
<evidence type="ECO:0000256" key="13">
    <source>
        <dbReference type="SAM" id="Phobius"/>
    </source>
</evidence>
<dbReference type="Pfam" id="PF01019">
    <property type="entry name" value="G_glu_transpept"/>
    <property type="match status" value="1"/>
</dbReference>
<evidence type="ECO:0000256" key="9">
    <source>
        <dbReference type="PIRSR" id="PIRSR600101-1"/>
    </source>
</evidence>
<comment type="subunit">
    <text evidence="6">Heterodimer composed of the light and heavy chains. The active site is located in the light chain.</text>
</comment>
<name>A0A0E9NB70_SAICN</name>
<dbReference type="GO" id="GO:0006751">
    <property type="term" value="P:glutathione catabolic process"/>
    <property type="evidence" value="ECO:0007669"/>
    <property type="project" value="UniProtKB-UniRule"/>
</dbReference>
<feature type="transmembrane region" description="Helical" evidence="13">
    <location>
        <begin position="52"/>
        <end position="73"/>
    </location>
</feature>
<feature type="active site" description="Nucleophile" evidence="9">
    <location>
        <position position="430"/>
    </location>
</feature>
<reference evidence="14 15" key="2">
    <citation type="journal article" date="2014" name="J. Gen. Appl. Microbiol.">
        <title>The early diverging ascomycetous budding yeast Saitoella complicata has three histone deacetylases belonging to the Clr6, Hos2, and Rpd3 lineages.</title>
        <authorList>
            <person name="Nishida H."/>
            <person name="Matsumoto T."/>
            <person name="Kondo S."/>
            <person name="Hamamoto M."/>
            <person name="Yoshikawa H."/>
        </authorList>
    </citation>
    <scope>NUCLEOTIDE SEQUENCE [LARGE SCALE GENOMIC DNA]</scope>
    <source>
        <strain evidence="14 15">NRRL Y-17804</strain>
    </source>
</reference>
<comment type="subcellular location">
    <subcellularLocation>
        <location evidence="8">Endomembrane system</location>
        <topology evidence="8">Single-pass type II membrane protein</topology>
    </subcellularLocation>
</comment>
<feature type="binding site" evidence="10">
    <location>
        <begin position="500"/>
        <end position="501"/>
    </location>
    <ligand>
        <name>L-glutamate</name>
        <dbReference type="ChEBI" id="CHEBI:29985"/>
    </ligand>
</feature>
<dbReference type="UniPathway" id="UPA00204"/>
<comment type="pathway">
    <text evidence="3 11">Sulfur metabolism; glutathione metabolism.</text>
</comment>
<keyword evidence="11" id="KW-0378">Hydrolase</keyword>
<dbReference type="EC" id="2.3.2.2" evidence="11"/>
<reference evidence="14 15" key="3">
    <citation type="journal article" date="2015" name="Genome Announc.">
        <title>Draft Genome Sequence of the Archiascomycetous Yeast Saitoella complicata.</title>
        <authorList>
            <person name="Yamauchi K."/>
            <person name="Kondo S."/>
            <person name="Hamamoto M."/>
            <person name="Takahashi Y."/>
            <person name="Ogura Y."/>
            <person name="Hayashi T."/>
            <person name="Nishida H."/>
        </authorList>
    </citation>
    <scope>NUCLEOTIDE SEQUENCE [LARGE SCALE GENOMIC DNA]</scope>
    <source>
        <strain evidence="14 15">NRRL Y-17804</strain>
    </source>
</reference>
<keyword evidence="13" id="KW-0472">Membrane</keyword>
<comment type="similarity">
    <text evidence="4">Belongs to the gamma-glutamyltransferase family.</text>
</comment>
<evidence type="ECO:0000256" key="12">
    <source>
        <dbReference type="SAM" id="MobiDB-lite"/>
    </source>
</evidence>
<dbReference type="NCBIfam" id="TIGR00066">
    <property type="entry name" value="g_glut_trans"/>
    <property type="match status" value="1"/>
</dbReference>
<dbReference type="PANTHER" id="PTHR11686">
    <property type="entry name" value="GAMMA GLUTAMYL TRANSPEPTIDASE"/>
    <property type="match status" value="1"/>
</dbReference>
<keyword evidence="5 11" id="KW-0012">Acyltransferase</keyword>
<dbReference type="EMBL" id="BACD03000006">
    <property type="protein sequence ID" value="GAO46936.1"/>
    <property type="molecule type" value="Genomic_DNA"/>
</dbReference>
<feature type="binding site" evidence="10">
    <location>
        <position position="159"/>
    </location>
    <ligand>
        <name>L-glutamate</name>
        <dbReference type="ChEBI" id="CHEBI:29985"/>
    </ligand>
</feature>
<dbReference type="Proteomes" id="UP000033140">
    <property type="component" value="Unassembled WGS sequence"/>
</dbReference>
<dbReference type="RefSeq" id="XP_019024970.1">
    <property type="nucleotide sequence ID" value="XM_019168359.1"/>
</dbReference>
<dbReference type="GO" id="GO:0103068">
    <property type="term" value="F:leukotriene C4 gamma-glutamyl transferase activity"/>
    <property type="evidence" value="ECO:0007669"/>
    <property type="project" value="UniProtKB-EC"/>
</dbReference>
<comment type="catalytic activity">
    <reaction evidence="1 11">
        <text>an S-substituted glutathione + H2O = an S-substituted L-cysteinylglycine + L-glutamate</text>
        <dbReference type="Rhea" id="RHEA:59468"/>
        <dbReference type="ChEBI" id="CHEBI:15377"/>
        <dbReference type="ChEBI" id="CHEBI:29985"/>
        <dbReference type="ChEBI" id="CHEBI:90779"/>
        <dbReference type="ChEBI" id="CHEBI:143103"/>
        <dbReference type="EC" id="3.4.19.13"/>
    </reaction>
</comment>
<comment type="catalytic activity">
    <reaction evidence="7 11">
        <text>an N-terminal (5-L-glutamyl)-[peptide] + an alpha-amino acid = 5-L-glutamyl amino acid + an N-terminal L-alpha-aminoacyl-[peptide]</text>
        <dbReference type="Rhea" id="RHEA:23904"/>
        <dbReference type="Rhea" id="RHEA-COMP:9780"/>
        <dbReference type="Rhea" id="RHEA-COMP:9795"/>
        <dbReference type="ChEBI" id="CHEBI:77644"/>
        <dbReference type="ChEBI" id="CHEBI:78597"/>
        <dbReference type="ChEBI" id="CHEBI:78599"/>
        <dbReference type="ChEBI" id="CHEBI:78608"/>
        <dbReference type="EC" id="2.3.2.2"/>
    </reaction>
</comment>
<comment type="catalytic activity">
    <reaction evidence="2 11">
        <text>glutathione + H2O = L-cysteinylglycine + L-glutamate</text>
        <dbReference type="Rhea" id="RHEA:28807"/>
        <dbReference type="ChEBI" id="CHEBI:15377"/>
        <dbReference type="ChEBI" id="CHEBI:29985"/>
        <dbReference type="ChEBI" id="CHEBI:57925"/>
        <dbReference type="ChEBI" id="CHEBI:61694"/>
        <dbReference type="EC" id="3.4.19.13"/>
    </reaction>
</comment>
<dbReference type="PANTHER" id="PTHR11686:SF9">
    <property type="entry name" value="RE13973P"/>
    <property type="match status" value="1"/>
</dbReference>
<evidence type="ECO:0000256" key="5">
    <source>
        <dbReference type="ARBA" id="ARBA00023315"/>
    </source>
</evidence>
<comment type="function">
    <text evidence="11">Cleaves the gamma-glutamyl peptide bond of glutathione and glutathione conjugates.</text>
</comment>
<evidence type="ECO:0000256" key="10">
    <source>
        <dbReference type="PIRSR" id="PIRSR600101-2"/>
    </source>
</evidence>
<evidence type="ECO:0000256" key="8">
    <source>
        <dbReference type="ARBA" id="ARBA00060399"/>
    </source>
</evidence>
<comment type="caution">
    <text evidence="14">The sequence shown here is derived from an EMBL/GenBank/DDBJ whole genome shotgun (WGS) entry which is preliminary data.</text>
</comment>
<dbReference type="AlphaFoldDB" id="A0A0E9NB70"/>
<evidence type="ECO:0000256" key="7">
    <source>
        <dbReference type="ARBA" id="ARBA00047417"/>
    </source>
</evidence>
<dbReference type="STRING" id="698492.A0A0E9NB70"/>
<evidence type="ECO:0000256" key="2">
    <source>
        <dbReference type="ARBA" id="ARBA00001089"/>
    </source>
</evidence>
<accession>A0A0E9NB70</accession>
<dbReference type="InterPro" id="IPR043138">
    <property type="entry name" value="GGT_lsub"/>
</dbReference>
<organism evidence="14 15">
    <name type="scientific">Saitoella complicata (strain BCRC 22490 / CBS 7301 / JCM 7358 / NBRC 10748 / NRRL Y-17804)</name>
    <dbReference type="NCBI Taxonomy" id="698492"/>
    <lineage>
        <taxon>Eukaryota</taxon>
        <taxon>Fungi</taxon>
        <taxon>Dikarya</taxon>
        <taxon>Ascomycota</taxon>
        <taxon>Taphrinomycotina</taxon>
        <taxon>Taphrinomycotina incertae sedis</taxon>
        <taxon>Saitoella</taxon>
    </lineage>
</organism>
<dbReference type="EC" id="3.4.19.13" evidence="11"/>
<feature type="binding site" evidence="10">
    <location>
        <begin position="448"/>
        <end position="450"/>
    </location>
    <ligand>
        <name>L-glutamate</name>
        <dbReference type="ChEBI" id="CHEBI:29985"/>
    </ligand>
</feature>
<dbReference type="PRINTS" id="PR01210">
    <property type="entry name" value="GGTRANSPTASE"/>
</dbReference>
<dbReference type="InterPro" id="IPR043137">
    <property type="entry name" value="GGT_ssub_C"/>
</dbReference>
<evidence type="ECO:0000313" key="15">
    <source>
        <dbReference type="Proteomes" id="UP000033140"/>
    </source>
</evidence>